<proteinExistence type="predicted"/>
<organism evidence="2 3">
    <name type="scientific">Aspergillus luchuensis (strain CBS 106.47)</name>
    <dbReference type="NCBI Taxonomy" id="1137211"/>
    <lineage>
        <taxon>Eukaryota</taxon>
        <taxon>Fungi</taxon>
        <taxon>Dikarya</taxon>
        <taxon>Ascomycota</taxon>
        <taxon>Pezizomycotina</taxon>
        <taxon>Eurotiomycetes</taxon>
        <taxon>Eurotiomycetidae</taxon>
        <taxon>Eurotiales</taxon>
        <taxon>Aspergillaceae</taxon>
        <taxon>Aspergillus</taxon>
        <taxon>Aspergillus subgen. Circumdati</taxon>
    </lineage>
</organism>
<feature type="compositionally biased region" description="Basic and acidic residues" evidence="1">
    <location>
        <begin position="88"/>
        <end position="111"/>
    </location>
</feature>
<feature type="region of interest" description="Disordered" evidence="1">
    <location>
        <begin position="86"/>
        <end position="122"/>
    </location>
</feature>
<dbReference type="EMBL" id="KV878251">
    <property type="protein sequence ID" value="OJZ81157.1"/>
    <property type="molecule type" value="Genomic_DNA"/>
</dbReference>
<evidence type="ECO:0000256" key="1">
    <source>
        <dbReference type="SAM" id="MobiDB-lite"/>
    </source>
</evidence>
<sequence>MSGTMINDINDESWVSNQTPQTSAAGHVARRPSQYYANHFEDIIADENVFQLIGSSSGQTTIAKTISAKAHATQYFGDVSDTTFQQISKDRSRSTEKRKVEGQHDNIRHDAVGPGQRLGRDT</sequence>
<dbReference type="AlphaFoldDB" id="A0A1M3T323"/>
<gene>
    <name evidence="2" type="ORF">ASPFODRAFT_52181</name>
</gene>
<evidence type="ECO:0000313" key="2">
    <source>
        <dbReference type="EMBL" id="OJZ81157.1"/>
    </source>
</evidence>
<dbReference type="Proteomes" id="UP000184063">
    <property type="component" value="Unassembled WGS sequence"/>
</dbReference>
<reference evidence="3" key="1">
    <citation type="journal article" date="2017" name="Genome Biol.">
        <title>Comparative genomics reveals high biological diversity and specific adaptations in the industrially and medically important fungal genus Aspergillus.</title>
        <authorList>
            <person name="de Vries R.P."/>
            <person name="Riley R."/>
            <person name="Wiebenga A."/>
            <person name="Aguilar-Osorio G."/>
            <person name="Amillis S."/>
            <person name="Uchima C.A."/>
            <person name="Anderluh G."/>
            <person name="Asadollahi M."/>
            <person name="Askin M."/>
            <person name="Barry K."/>
            <person name="Battaglia E."/>
            <person name="Bayram O."/>
            <person name="Benocci T."/>
            <person name="Braus-Stromeyer S.A."/>
            <person name="Caldana C."/>
            <person name="Canovas D."/>
            <person name="Cerqueira G.C."/>
            <person name="Chen F."/>
            <person name="Chen W."/>
            <person name="Choi C."/>
            <person name="Clum A."/>
            <person name="Dos Santos R.A."/>
            <person name="Damasio A.R."/>
            <person name="Diallinas G."/>
            <person name="Emri T."/>
            <person name="Fekete E."/>
            <person name="Flipphi M."/>
            <person name="Freyberg S."/>
            <person name="Gallo A."/>
            <person name="Gournas C."/>
            <person name="Habgood R."/>
            <person name="Hainaut M."/>
            <person name="Harispe M.L."/>
            <person name="Henrissat B."/>
            <person name="Hilden K.S."/>
            <person name="Hope R."/>
            <person name="Hossain A."/>
            <person name="Karabika E."/>
            <person name="Karaffa L."/>
            <person name="Karanyi Z."/>
            <person name="Krasevec N."/>
            <person name="Kuo A."/>
            <person name="Kusch H."/>
            <person name="LaButti K."/>
            <person name="Lagendijk E.L."/>
            <person name="Lapidus A."/>
            <person name="Levasseur A."/>
            <person name="Lindquist E."/>
            <person name="Lipzen A."/>
            <person name="Logrieco A.F."/>
            <person name="MacCabe A."/>
            <person name="Maekelae M.R."/>
            <person name="Malavazi I."/>
            <person name="Melin P."/>
            <person name="Meyer V."/>
            <person name="Mielnichuk N."/>
            <person name="Miskei M."/>
            <person name="Molnar A.P."/>
            <person name="Mule G."/>
            <person name="Ngan C.Y."/>
            <person name="Orejas M."/>
            <person name="Orosz E."/>
            <person name="Ouedraogo J.P."/>
            <person name="Overkamp K.M."/>
            <person name="Park H.-S."/>
            <person name="Perrone G."/>
            <person name="Piumi F."/>
            <person name="Punt P.J."/>
            <person name="Ram A.F."/>
            <person name="Ramon A."/>
            <person name="Rauscher S."/>
            <person name="Record E."/>
            <person name="Riano-Pachon D.M."/>
            <person name="Robert V."/>
            <person name="Roehrig J."/>
            <person name="Ruller R."/>
            <person name="Salamov A."/>
            <person name="Salih N.S."/>
            <person name="Samson R.A."/>
            <person name="Sandor E."/>
            <person name="Sanguinetti M."/>
            <person name="Schuetze T."/>
            <person name="Sepcic K."/>
            <person name="Shelest E."/>
            <person name="Sherlock G."/>
            <person name="Sophianopoulou V."/>
            <person name="Squina F.M."/>
            <person name="Sun H."/>
            <person name="Susca A."/>
            <person name="Todd R.B."/>
            <person name="Tsang A."/>
            <person name="Unkles S.E."/>
            <person name="van de Wiele N."/>
            <person name="van Rossen-Uffink D."/>
            <person name="Oliveira J.V."/>
            <person name="Vesth T.C."/>
            <person name="Visser J."/>
            <person name="Yu J.-H."/>
            <person name="Zhou M."/>
            <person name="Andersen M.R."/>
            <person name="Archer D.B."/>
            <person name="Baker S.E."/>
            <person name="Benoit I."/>
            <person name="Brakhage A.A."/>
            <person name="Braus G.H."/>
            <person name="Fischer R."/>
            <person name="Frisvad J.C."/>
            <person name="Goldman G.H."/>
            <person name="Houbraken J."/>
            <person name="Oakley B."/>
            <person name="Pocsi I."/>
            <person name="Scazzocchio C."/>
            <person name="Seiboth B."/>
            <person name="vanKuyk P.A."/>
            <person name="Wortman J."/>
            <person name="Dyer P.S."/>
            <person name="Grigoriev I.V."/>
        </authorList>
    </citation>
    <scope>NUCLEOTIDE SEQUENCE [LARGE SCALE GENOMIC DNA]</scope>
    <source>
        <strain evidence="3">CBS 106.47</strain>
    </source>
</reference>
<evidence type="ECO:0000313" key="3">
    <source>
        <dbReference type="Proteomes" id="UP000184063"/>
    </source>
</evidence>
<protein>
    <submittedName>
        <fullName evidence="2">Uncharacterized protein</fullName>
    </submittedName>
</protein>
<dbReference type="OrthoDB" id="4495583at2759"/>
<dbReference type="VEuPathDB" id="FungiDB:ASPFODRAFT_52181"/>
<accession>A0A1M3T323</accession>
<feature type="compositionally biased region" description="Polar residues" evidence="1">
    <location>
        <begin position="1"/>
        <end position="24"/>
    </location>
</feature>
<feature type="region of interest" description="Disordered" evidence="1">
    <location>
        <begin position="1"/>
        <end position="30"/>
    </location>
</feature>
<name>A0A1M3T323_ASPLC</name>